<organism evidence="1 2">
    <name type="scientific">Effrenium voratum</name>
    <dbReference type="NCBI Taxonomy" id="2562239"/>
    <lineage>
        <taxon>Eukaryota</taxon>
        <taxon>Sar</taxon>
        <taxon>Alveolata</taxon>
        <taxon>Dinophyceae</taxon>
        <taxon>Suessiales</taxon>
        <taxon>Symbiodiniaceae</taxon>
        <taxon>Effrenium</taxon>
    </lineage>
</organism>
<name>A0AA36HR09_9DINO</name>
<dbReference type="AlphaFoldDB" id="A0AA36HR09"/>
<protein>
    <submittedName>
        <fullName evidence="1">Uncharacterized protein</fullName>
    </submittedName>
</protein>
<dbReference type="Proteomes" id="UP001178507">
    <property type="component" value="Unassembled WGS sequence"/>
</dbReference>
<evidence type="ECO:0000313" key="1">
    <source>
        <dbReference type="EMBL" id="CAJ1373736.1"/>
    </source>
</evidence>
<accession>A0AA36HR09</accession>
<dbReference type="EMBL" id="CAUJNA010000213">
    <property type="protein sequence ID" value="CAJ1373736.1"/>
    <property type="molecule type" value="Genomic_DNA"/>
</dbReference>
<gene>
    <name evidence="1" type="ORF">EVOR1521_LOCUS3475</name>
</gene>
<reference evidence="1" key="1">
    <citation type="submission" date="2023-08" db="EMBL/GenBank/DDBJ databases">
        <authorList>
            <person name="Chen Y."/>
            <person name="Shah S."/>
            <person name="Dougan E. K."/>
            <person name="Thang M."/>
            <person name="Chan C."/>
        </authorList>
    </citation>
    <scope>NUCLEOTIDE SEQUENCE</scope>
</reference>
<comment type="caution">
    <text evidence="1">The sequence shown here is derived from an EMBL/GenBank/DDBJ whole genome shotgun (WGS) entry which is preliminary data.</text>
</comment>
<proteinExistence type="predicted"/>
<evidence type="ECO:0000313" key="2">
    <source>
        <dbReference type="Proteomes" id="UP001178507"/>
    </source>
</evidence>
<sequence>MKGDWPALCKLGQLTRHFLRNKSGEGKMVGICHMCKAGQRDQAWHITDEQHMDTLHQDAGVPWTTPSPFTRIIPQDPDKKPEFYRVDLFHTLHKGVFGDVAANAVDPHHHNHQYSCFVNVMDFDLMGEGSVPVKLGVIFEDLQKYCYDQSLQLHMSGLTRTLLSFDRDQSYPAGP</sequence>
<keyword evidence="2" id="KW-1185">Reference proteome</keyword>